<dbReference type="InterPro" id="IPR029466">
    <property type="entry name" value="NAM-associated_C"/>
</dbReference>
<evidence type="ECO:0000256" key="4">
    <source>
        <dbReference type="ARBA" id="ARBA00022801"/>
    </source>
</evidence>
<dbReference type="GO" id="GO:0008893">
    <property type="term" value="F:guanosine-3',5'-bis(diphosphate) 3'-diphosphatase activity"/>
    <property type="evidence" value="ECO:0007669"/>
    <property type="project" value="UniProtKB-ARBA"/>
</dbReference>
<organism evidence="9">
    <name type="scientific">Fagus sylvatica</name>
    <name type="common">Beechnut</name>
    <dbReference type="NCBI Taxonomy" id="28930"/>
    <lineage>
        <taxon>Eukaryota</taxon>
        <taxon>Viridiplantae</taxon>
        <taxon>Streptophyta</taxon>
        <taxon>Embryophyta</taxon>
        <taxon>Tracheophyta</taxon>
        <taxon>Spermatophyta</taxon>
        <taxon>Magnoliopsida</taxon>
        <taxon>eudicotyledons</taxon>
        <taxon>Gunneridae</taxon>
        <taxon>Pentapetalae</taxon>
        <taxon>rosids</taxon>
        <taxon>fabids</taxon>
        <taxon>Fagales</taxon>
        <taxon>Fagaceae</taxon>
        <taxon>Fagus</taxon>
    </lineage>
</organism>
<dbReference type="FunFam" id="3.90.79.10:FF:000036">
    <property type="entry name" value="Nudix hydrolase 11"/>
    <property type="match status" value="1"/>
</dbReference>
<sequence length="551" mass="62751">MAYLVTQPCLTEELWGSQTLQRLAKQLQYFNQLPKVNEEVEKDCCGIGSDFGVEVRSNQSCCVNWRERRAAVLICLFEGQEGELRVILTKRSMKLSSHPGDVALPGGKVEEGDADDSATALREAMEEIGLEPNLVQVVATLEPFISQHLLRVVPVVGLLASKGDFKPLLNIDEVDAIFDAPLEMFLKFAPKLPVLSQRKTSSAFFSRMDSRAREDVFFTNLLEESNMNIDFDMESGQLESPQCEVCTDQSPSENQLGSIAKKSTRGLKFTVEEDLLLVSAWLNISMDPIVGNQQKRNTYWDNIHEYFEKEKTSCISRTANSLMHRWSTIQVKTNKFCGFLAQVERRNESGLNEQDKISRAKEMFRSLLGASFQFEHCWNVLRHNPKWVDHCAKGKPKRRPAATSSASEPIQLEENDASQAAFVNLERPLGRKSEKARLNKRKSSESLCGNLEGILTNMQEAKKLKSDEKKEILERACSQTEQLIQIRKAEVDNANARDQELIRLRQEKISLERGKQEMEIIMMDISSLTAQQQHYIRQRRLEIIERQTKTT</sequence>
<keyword evidence="4" id="KW-0378">Hydrolase</keyword>
<protein>
    <recommendedName>
        <fullName evidence="8">Nudix hydrolase domain-containing protein</fullName>
    </recommendedName>
</protein>
<accession>A0A2N9F7G1</accession>
<evidence type="ECO:0000256" key="3">
    <source>
        <dbReference type="ARBA" id="ARBA00022723"/>
    </source>
</evidence>
<dbReference type="Pfam" id="PF00293">
    <property type="entry name" value="NUDIX"/>
    <property type="match status" value="1"/>
</dbReference>
<dbReference type="CDD" id="cd03426">
    <property type="entry name" value="NUDIX_CoAse_Nudt7"/>
    <property type="match status" value="1"/>
</dbReference>
<keyword evidence="5" id="KW-0460">Magnesium</keyword>
<evidence type="ECO:0000256" key="1">
    <source>
        <dbReference type="ARBA" id="ARBA00001936"/>
    </source>
</evidence>
<dbReference type="EMBL" id="OIVN01000882">
    <property type="protein sequence ID" value="SPC86867.1"/>
    <property type="molecule type" value="Genomic_DNA"/>
</dbReference>
<name>A0A2N9F7G1_FAGSY</name>
<dbReference type="GO" id="GO:0006637">
    <property type="term" value="P:acyl-CoA metabolic process"/>
    <property type="evidence" value="ECO:0007669"/>
    <property type="project" value="UniProtKB-ARBA"/>
</dbReference>
<reference evidence="9" key="1">
    <citation type="submission" date="2018-02" db="EMBL/GenBank/DDBJ databases">
        <authorList>
            <person name="Cohen D.B."/>
            <person name="Kent A.D."/>
        </authorList>
    </citation>
    <scope>NUCLEOTIDE SEQUENCE</scope>
</reference>
<dbReference type="PANTHER" id="PTHR45125">
    <property type="entry name" value="F21J9.4-RELATED"/>
    <property type="match status" value="1"/>
</dbReference>
<dbReference type="GO" id="GO:0005737">
    <property type="term" value="C:cytoplasm"/>
    <property type="evidence" value="ECO:0007669"/>
    <property type="project" value="UniProtKB-ARBA"/>
</dbReference>
<evidence type="ECO:0000256" key="5">
    <source>
        <dbReference type="ARBA" id="ARBA00022842"/>
    </source>
</evidence>
<keyword evidence="6" id="KW-0464">Manganese</keyword>
<evidence type="ECO:0000256" key="7">
    <source>
        <dbReference type="SAM" id="MobiDB-lite"/>
    </source>
</evidence>
<feature type="region of interest" description="Disordered" evidence="7">
    <location>
        <begin position="392"/>
        <end position="413"/>
    </location>
</feature>
<dbReference type="PANTHER" id="PTHR45125:SF51">
    <property type="entry name" value="F21J9.4-RELATED"/>
    <property type="match status" value="1"/>
</dbReference>
<dbReference type="SUPFAM" id="SSF55811">
    <property type="entry name" value="Nudix"/>
    <property type="match status" value="1"/>
</dbReference>
<dbReference type="AlphaFoldDB" id="A0A2N9F7G1"/>
<feature type="domain" description="Nudix hydrolase" evidence="8">
    <location>
        <begin position="67"/>
        <end position="205"/>
    </location>
</feature>
<evidence type="ECO:0000256" key="2">
    <source>
        <dbReference type="ARBA" id="ARBA00001946"/>
    </source>
</evidence>
<dbReference type="GO" id="GO:0015937">
    <property type="term" value="P:coenzyme A biosynthetic process"/>
    <property type="evidence" value="ECO:0007669"/>
    <property type="project" value="UniProtKB-ARBA"/>
</dbReference>
<proteinExistence type="predicted"/>
<dbReference type="InterPro" id="IPR015797">
    <property type="entry name" value="NUDIX_hydrolase-like_dom_sf"/>
</dbReference>
<dbReference type="InterPro" id="IPR045121">
    <property type="entry name" value="CoAse"/>
</dbReference>
<dbReference type="GO" id="GO:0046872">
    <property type="term" value="F:metal ion binding"/>
    <property type="evidence" value="ECO:0007669"/>
    <property type="project" value="UniProtKB-KW"/>
</dbReference>
<evidence type="ECO:0000259" key="8">
    <source>
        <dbReference type="PROSITE" id="PS51462"/>
    </source>
</evidence>
<dbReference type="Pfam" id="PF14303">
    <property type="entry name" value="NAM-associated"/>
    <property type="match status" value="1"/>
</dbReference>
<keyword evidence="3" id="KW-0479">Metal-binding</keyword>
<evidence type="ECO:0000313" key="9">
    <source>
        <dbReference type="EMBL" id="SPC86867.1"/>
    </source>
</evidence>
<comment type="cofactor">
    <cofactor evidence="2">
        <name>Mg(2+)</name>
        <dbReference type="ChEBI" id="CHEBI:18420"/>
    </cofactor>
</comment>
<evidence type="ECO:0000256" key="6">
    <source>
        <dbReference type="ARBA" id="ARBA00023211"/>
    </source>
</evidence>
<dbReference type="InterPro" id="IPR000086">
    <property type="entry name" value="NUDIX_hydrolase_dom"/>
</dbReference>
<dbReference type="PROSITE" id="PS51462">
    <property type="entry name" value="NUDIX"/>
    <property type="match status" value="1"/>
</dbReference>
<gene>
    <name evidence="9" type="ORF">FSB_LOCUS14749</name>
</gene>
<dbReference type="Gene3D" id="3.90.79.10">
    <property type="entry name" value="Nucleoside Triphosphate Pyrophosphohydrolase"/>
    <property type="match status" value="1"/>
</dbReference>
<comment type="cofactor">
    <cofactor evidence="1">
        <name>Mn(2+)</name>
        <dbReference type="ChEBI" id="CHEBI:29035"/>
    </cofactor>
</comment>
<dbReference type="GO" id="GO:0010945">
    <property type="term" value="F:coenzyme A diphosphatase activity"/>
    <property type="evidence" value="ECO:0007669"/>
    <property type="project" value="InterPro"/>
</dbReference>